<sequence>MPKANDDEIKHINRPAYTTFIGTDGDDTITGTEKSDVLIGGAGDDRLDGVGSSDIYIGGAGADTLVSHPLNFGYIPSQFIYTALSDSYYNASGSHSDLIENFNDSKDVLDLTALGLERVGDGRNGDLAVRYNADENITYVYSLDKDANGNAFEVRLAGDHTAINTGNFALMYTMAPGEEFPYDSSEKEWYVTGTDGDDFIGAPKYASTITGGAGADTYYPGWHTTFQFDKVTDSFVNDAAGTSSVDEVRFFHVGSSVLDVSRLGFTGLGDGYNGTLNYAFDEALGKMVAQSFEADSEGNRFVVYSNNTDRYGVESLQDVDRFIFAGNPTFDRATATLTDDGYHNIFTAGSDGGVFIGNGGNDLLTAGAGVDTFLYTEKSDSLRGRNDLIVNFDTKQDKIDVSALGYTGLGDGTDGTLKVVYDTANHRTYLKDFDADAQGDRFEIGLQGNFSKTFGADNLVVANAPALAETHQVVELLGTPADGALSGA</sequence>
<organism evidence="7 8">
    <name type="scientific">Pseudomonas quercus</name>
    <dbReference type="NCBI Taxonomy" id="2722792"/>
    <lineage>
        <taxon>Bacteria</taxon>
        <taxon>Pseudomonadati</taxon>
        <taxon>Pseudomonadota</taxon>
        <taxon>Gammaproteobacteria</taxon>
        <taxon>Pseudomonadales</taxon>
        <taxon>Pseudomonadaceae</taxon>
        <taxon>Pseudomonas</taxon>
    </lineage>
</organism>
<dbReference type="Proteomes" id="UP000746535">
    <property type="component" value="Unassembled WGS sequence"/>
</dbReference>
<reference evidence="7 8" key="1">
    <citation type="submission" date="2020-03" db="EMBL/GenBank/DDBJ databases">
        <authorList>
            <person name="Wang L."/>
            <person name="He N."/>
            <person name="Li Y."/>
            <person name="Fang Y."/>
            <person name="Zhang F."/>
        </authorList>
    </citation>
    <scope>NUCLEOTIDE SEQUENCE [LARGE SCALE GENOMIC DNA]</scope>
    <source>
        <strain evidence="8">hsmgli-8</strain>
    </source>
</reference>
<protein>
    <submittedName>
        <fullName evidence="7">Calcium-binding protein</fullName>
    </submittedName>
</protein>
<dbReference type="Pfam" id="PF08548">
    <property type="entry name" value="Peptidase_M10_C"/>
    <property type="match status" value="2"/>
</dbReference>
<feature type="domain" description="Peptidase M10 serralysin C-terminal" evidence="6">
    <location>
        <begin position="57"/>
        <end position="162"/>
    </location>
</feature>
<feature type="domain" description="Peptidase M10 serralysin C-terminal" evidence="6">
    <location>
        <begin position="356"/>
        <end position="429"/>
    </location>
</feature>
<keyword evidence="5" id="KW-0106">Calcium</keyword>
<evidence type="ECO:0000256" key="3">
    <source>
        <dbReference type="ARBA" id="ARBA00022525"/>
    </source>
</evidence>
<comment type="subcellular location">
    <subcellularLocation>
        <location evidence="2">Secreted</location>
    </subcellularLocation>
</comment>
<comment type="cofactor">
    <cofactor evidence="1">
        <name>Ca(2+)</name>
        <dbReference type="ChEBI" id="CHEBI:29108"/>
    </cofactor>
</comment>
<keyword evidence="8" id="KW-1185">Reference proteome</keyword>
<dbReference type="InterPro" id="IPR013858">
    <property type="entry name" value="Peptidase_M10B_C"/>
</dbReference>
<evidence type="ECO:0000313" key="8">
    <source>
        <dbReference type="Proteomes" id="UP000746535"/>
    </source>
</evidence>
<keyword evidence="3" id="KW-0964">Secreted</keyword>
<dbReference type="EMBL" id="JAAVJI010000005">
    <property type="protein sequence ID" value="NJP01455.1"/>
    <property type="molecule type" value="Genomic_DNA"/>
</dbReference>
<evidence type="ECO:0000256" key="5">
    <source>
        <dbReference type="ARBA" id="ARBA00022837"/>
    </source>
</evidence>
<dbReference type="InterPro" id="IPR011049">
    <property type="entry name" value="Serralysin-like_metalloprot_C"/>
</dbReference>
<dbReference type="PRINTS" id="PR00313">
    <property type="entry name" value="CABNDNGRPT"/>
</dbReference>
<evidence type="ECO:0000313" key="7">
    <source>
        <dbReference type="EMBL" id="NJP01455.1"/>
    </source>
</evidence>
<dbReference type="Gene3D" id="2.150.10.10">
    <property type="entry name" value="Serralysin-like metalloprotease, C-terminal"/>
    <property type="match status" value="2"/>
</dbReference>
<dbReference type="RefSeq" id="WP_168084025.1">
    <property type="nucleotide sequence ID" value="NZ_JAAVJI010000005.1"/>
</dbReference>
<evidence type="ECO:0000256" key="2">
    <source>
        <dbReference type="ARBA" id="ARBA00004613"/>
    </source>
</evidence>
<accession>A0ABX0YDH1</accession>
<evidence type="ECO:0000256" key="4">
    <source>
        <dbReference type="ARBA" id="ARBA00022737"/>
    </source>
</evidence>
<keyword evidence="4" id="KW-0677">Repeat</keyword>
<comment type="caution">
    <text evidence="7">The sequence shown here is derived from an EMBL/GenBank/DDBJ whole genome shotgun (WGS) entry which is preliminary data.</text>
</comment>
<proteinExistence type="predicted"/>
<evidence type="ECO:0000256" key="1">
    <source>
        <dbReference type="ARBA" id="ARBA00001913"/>
    </source>
</evidence>
<dbReference type="Pfam" id="PF00353">
    <property type="entry name" value="HemolysinCabind"/>
    <property type="match status" value="2"/>
</dbReference>
<name>A0ABX0YDH1_9PSED</name>
<dbReference type="InterPro" id="IPR001343">
    <property type="entry name" value="Hemolysn_Ca-bd"/>
</dbReference>
<evidence type="ECO:0000259" key="6">
    <source>
        <dbReference type="Pfam" id="PF08548"/>
    </source>
</evidence>
<dbReference type="SUPFAM" id="SSF51120">
    <property type="entry name" value="beta-Roll"/>
    <property type="match status" value="3"/>
</dbReference>
<gene>
    <name evidence="7" type="ORF">HBH25_11335</name>
</gene>